<dbReference type="AlphaFoldDB" id="A0A8T1Q296"/>
<proteinExistence type="predicted"/>
<evidence type="ECO:0000313" key="3">
    <source>
        <dbReference type="Proteomes" id="UP000811609"/>
    </source>
</evidence>
<sequence length="541" mass="62381">MEPPKLTHDHEWVIQISRAIEEGLEKDDDEPVPTSIFSVPKTLMSIKPETYTPQLVALGPYHHQRLELLEMEHYKLASAMRVQKHIKEIKFRDLVNRIAESDCTIRASYHRLLVFDKETLAWIFAIDAAFILMCLQTYSSTTNRGSRISSKMASLIDYARKKTTHDHAILRDIIMLENQIPLFLLKEVHHEFYYYEDRDEVLANILLGFCKDLSPIKYFNIDQQHFREKCFARAHLLDLLYYMVAPDLQLSTDCEQEKPEEDEEIGWFRKAWKLILKLLWYIHYTPLLLLSRIFKSKVVTLILTIPLTIISAFSNRGSKSATAITDLISSAENVAENLESPSSYDRKDESPLIEEIGIPSVTKLHKIGVKFRPAKGGLGSTKFDKSSGSFYLPVIHLDDNSEVVLRNLVAYEACIAPEVMAFTRYTELMNGIIDTEEDVRILRNAGIILNRLKSDVEVATLWNWMTKSVRVTKVPVLDKAIEGANSYYSKSWKMRMNGNMKNYMVSWWPCLTFLAANILILLYVVQTACTIYTCSKWMQAL</sequence>
<reference evidence="2" key="1">
    <citation type="submission" date="2020-12" db="EMBL/GenBank/DDBJ databases">
        <title>WGS assembly of Carya illinoinensis cv. Pawnee.</title>
        <authorList>
            <person name="Platts A."/>
            <person name="Shu S."/>
            <person name="Wright S."/>
            <person name="Barry K."/>
            <person name="Edger P."/>
            <person name="Pires J.C."/>
            <person name="Schmutz J."/>
        </authorList>
    </citation>
    <scope>NUCLEOTIDE SEQUENCE</scope>
    <source>
        <tissue evidence="2">Leaf</tissue>
    </source>
</reference>
<evidence type="ECO:0000256" key="1">
    <source>
        <dbReference type="SAM" id="Phobius"/>
    </source>
</evidence>
<dbReference type="Pfam" id="PF03140">
    <property type="entry name" value="DUF247"/>
    <property type="match status" value="1"/>
</dbReference>
<dbReference type="InterPro" id="IPR004158">
    <property type="entry name" value="DUF247_pln"/>
</dbReference>
<protein>
    <submittedName>
        <fullName evidence="2">Uncharacterized protein</fullName>
    </submittedName>
</protein>
<dbReference type="PANTHER" id="PTHR31170:SF25">
    <property type="entry name" value="BNAA09G04570D PROTEIN"/>
    <property type="match status" value="1"/>
</dbReference>
<gene>
    <name evidence="2" type="ORF">CIPAW_07G226500</name>
</gene>
<evidence type="ECO:0000313" key="2">
    <source>
        <dbReference type="EMBL" id="KAG6649655.1"/>
    </source>
</evidence>
<feature type="transmembrane region" description="Helical" evidence="1">
    <location>
        <begin position="503"/>
        <end position="525"/>
    </location>
</feature>
<dbReference type="Proteomes" id="UP000811609">
    <property type="component" value="Chromosome 7"/>
</dbReference>
<comment type="caution">
    <text evidence="2">The sequence shown here is derived from an EMBL/GenBank/DDBJ whole genome shotgun (WGS) entry which is preliminary data.</text>
</comment>
<keyword evidence="1" id="KW-0812">Transmembrane</keyword>
<accession>A0A8T1Q296</accession>
<keyword evidence="3" id="KW-1185">Reference proteome</keyword>
<organism evidence="2 3">
    <name type="scientific">Carya illinoinensis</name>
    <name type="common">Pecan</name>
    <dbReference type="NCBI Taxonomy" id="32201"/>
    <lineage>
        <taxon>Eukaryota</taxon>
        <taxon>Viridiplantae</taxon>
        <taxon>Streptophyta</taxon>
        <taxon>Embryophyta</taxon>
        <taxon>Tracheophyta</taxon>
        <taxon>Spermatophyta</taxon>
        <taxon>Magnoliopsida</taxon>
        <taxon>eudicotyledons</taxon>
        <taxon>Gunneridae</taxon>
        <taxon>Pentapetalae</taxon>
        <taxon>rosids</taxon>
        <taxon>fabids</taxon>
        <taxon>Fagales</taxon>
        <taxon>Juglandaceae</taxon>
        <taxon>Carya</taxon>
    </lineage>
</organism>
<keyword evidence="1" id="KW-0472">Membrane</keyword>
<dbReference type="EMBL" id="CM031815">
    <property type="protein sequence ID" value="KAG6649655.1"/>
    <property type="molecule type" value="Genomic_DNA"/>
</dbReference>
<dbReference type="PANTHER" id="PTHR31170">
    <property type="entry name" value="BNAC04G53230D PROTEIN"/>
    <property type="match status" value="1"/>
</dbReference>
<keyword evidence="1" id="KW-1133">Transmembrane helix</keyword>
<name>A0A8T1Q296_CARIL</name>